<keyword evidence="4" id="KW-1133">Transmembrane helix</keyword>
<gene>
    <name evidence="6" type="ORF">LKD71_14700</name>
</gene>
<evidence type="ECO:0000313" key="6">
    <source>
        <dbReference type="EMBL" id="MCC2191028.1"/>
    </source>
</evidence>
<dbReference type="Proteomes" id="UP001197875">
    <property type="component" value="Unassembled WGS sequence"/>
</dbReference>
<evidence type="ECO:0000256" key="3">
    <source>
        <dbReference type="ARBA" id="ARBA00023163"/>
    </source>
</evidence>
<dbReference type="InterPro" id="IPR018060">
    <property type="entry name" value="HTH_AraC"/>
</dbReference>
<dbReference type="PROSITE" id="PS01124">
    <property type="entry name" value="HTH_ARAC_FAMILY_2"/>
    <property type="match status" value="1"/>
</dbReference>
<dbReference type="GO" id="GO:0003700">
    <property type="term" value="F:DNA-binding transcription factor activity"/>
    <property type="evidence" value="ECO:0007669"/>
    <property type="project" value="InterPro"/>
</dbReference>
<dbReference type="SUPFAM" id="SSF46689">
    <property type="entry name" value="Homeodomain-like"/>
    <property type="match status" value="1"/>
</dbReference>
<proteinExistence type="predicted"/>
<dbReference type="Gene3D" id="1.10.10.60">
    <property type="entry name" value="Homeodomain-like"/>
    <property type="match status" value="1"/>
</dbReference>
<dbReference type="SMART" id="SM00342">
    <property type="entry name" value="HTH_ARAC"/>
    <property type="match status" value="1"/>
</dbReference>
<dbReference type="GO" id="GO:0043565">
    <property type="term" value="F:sequence-specific DNA binding"/>
    <property type="evidence" value="ECO:0007669"/>
    <property type="project" value="InterPro"/>
</dbReference>
<dbReference type="InterPro" id="IPR018062">
    <property type="entry name" value="HTH_AraC-typ_CS"/>
</dbReference>
<feature type="domain" description="HTH araC/xylS-type" evidence="5">
    <location>
        <begin position="666"/>
        <end position="764"/>
    </location>
</feature>
<keyword evidence="2" id="KW-0238">DNA-binding</keyword>
<feature type="transmembrane region" description="Helical" evidence="4">
    <location>
        <begin position="310"/>
        <end position="331"/>
    </location>
</feature>
<reference evidence="6 7" key="1">
    <citation type="submission" date="2021-10" db="EMBL/GenBank/DDBJ databases">
        <title>Anaerobic single-cell dispensing facilitates the cultivation of human gut bacteria.</title>
        <authorList>
            <person name="Afrizal A."/>
        </authorList>
    </citation>
    <scope>NUCLEOTIDE SEQUENCE [LARGE SCALE GENOMIC DNA]</scope>
    <source>
        <strain evidence="6 7">CLA-AA-H277</strain>
    </source>
</reference>
<protein>
    <submittedName>
        <fullName evidence="6">AraC family transcriptional regulator</fullName>
    </submittedName>
</protein>
<organism evidence="6 7">
    <name type="scientific">Fusicatenibacter faecihominis</name>
    <dbReference type="NCBI Taxonomy" id="2881276"/>
    <lineage>
        <taxon>Bacteria</taxon>
        <taxon>Bacillati</taxon>
        <taxon>Bacillota</taxon>
        <taxon>Clostridia</taxon>
        <taxon>Lachnospirales</taxon>
        <taxon>Lachnospiraceae</taxon>
        <taxon>Fusicatenibacter</taxon>
    </lineage>
</organism>
<keyword evidence="4" id="KW-0472">Membrane</keyword>
<keyword evidence="7" id="KW-1185">Reference proteome</keyword>
<dbReference type="AlphaFoldDB" id="A0AAE3DV44"/>
<evidence type="ECO:0000256" key="1">
    <source>
        <dbReference type="ARBA" id="ARBA00023015"/>
    </source>
</evidence>
<evidence type="ECO:0000256" key="2">
    <source>
        <dbReference type="ARBA" id="ARBA00023125"/>
    </source>
</evidence>
<comment type="caution">
    <text evidence="6">The sequence shown here is derived from an EMBL/GenBank/DDBJ whole genome shotgun (WGS) entry which is preliminary data.</text>
</comment>
<evidence type="ECO:0000256" key="4">
    <source>
        <dbReference type="SAM" id="Phobius"/>
    </source>
</evidence>
<dbReference type="PROSITE" id="PS00041">
    <property type="entry name" value="HTH_ARAC_FAMILY_1"/>
    <property type="match status" value="1"/>
</dbReference>
<dbReference type="InterPro" id="IPR009057">
    <property type="entry name" value="Homeodomain-like_sf"/>
</dbReference>
<sequence length="767" mass="87960">MKKRKIRKKRQWNVNKKRWISLNFLGSYLLILLAPAVAVLAICCAAKDAMVETQKERIQSAVTEVGNGFDREVKEAQNAAYYVGKEKRLSSYLMKARPTGREQEFYSLYTIAANYPNYTLTNDIIKNVFVLIADSRYIVKIPQVIPIDERGLATLENFPFGSYEDFMAYYSGQDQSQSVFFYEGENGNPSLLIPDRLIYPSSSDGECAVVVQIDWSRITKTLRPILAGKDGVVALVDADGQLLACSEAADGSDWMFYGEKNGDWEAYLKESGWKESSLVTCSTSLSCNGWQIIAVVPKSVLTDQIGTMRYVTVALCFVSVFIGMIVCLAYWHQRKGMVQEFFALKERIVQGRPIQKEQLQFWRSFDSFLTEVEQLQNTVEQQETLLQESFLGKMLYGSYDSEKQLEAEAKKAGFPLEKGFYYVVDMQFEDPLRSGVNVSREEFGTLVDHLLTQYITWNCWRYSVSELSVVLLIQNSEELPATEIKRVLEEMNYEFYSCLEVQSYTGISTAVREPLEIARQYEIASRISEFARYRGIRVPVLPGELPREQALDQPLFMTIDMELKLVKQIQSGSAEQLEELIEQIKSVYFRPGNSQYTYRHTIEILRGCLFRSIPVEAEEPEARRIRGAAQKVYLEEPLFDLLRETRALCASLQEKKEEAVVDLDREKISAYIEENLGNAWLNLSVLAEWLEEPERKLYNDFKLCFGMSFSSYLEQRRMARACGLLKEGVAVKETAEKVGYCSDYSFRRAFKRVVGIPPSDFRKMQTV</sequence>
<dbReference type="Pfam" id="PF12833">
    <property type="entry name" value="HTH_18"/>
    <property type="match status" value="1"/>
</dbReference>
<accession>A0AAE3DV44</accession>
<evidence type="ECO:0000259" key="5">
    <source>
        <dbReference type="PROSITE" id="PS01124"/>
    </source>
</evidence>
<keyword evidence="1" id="KW-0805">Transcription regulation</keyword>
<dbReference type="PANTHER" id="PTHR43280">
    <property type="entry name" value="ARAC-FAMILY TRANSCRIPTIONAL REGULATOR"/>
    <property type="match status" value="1"/>
</dbReference>
<name>A0AAE3DV44_9FIRM</name>
<evidence type="ECO:0000313" key="7">
    <source>
        <dbReference type="Proteomes" id="UP001197875"/>
    </source>
</evidence>
<dbReference type="EMBL" id="JAJEPR010000035">
    <property type="protein sequence ID" value="MCC2191028.1"/>
    <property type="molecule type" value="Genomic_DNA"/>
</dbReference>
<keyword evidence="3" id="KW-0804">Transcription</keyword>
<dbReference type="RefSeq" id="WP_227616024.1">
    <property type="nucleotide sequence ID" value="NZ_JAJEPR010000035.1"/>
</dbReference>
<keyword evidence="4" id="KW-0812">Transmembrane</keyword>
<dbReference type="PANTHER" id="PTHR43280:SF2">
    <property type="entry name" value="HTH-TYPE TRANSCRIPTIONAL REGULATOR EXSA"/>
    <property type="match status" value="1"/>
</dbReference>